<dbReference type="AlphaFoldDB" id="A0AAV3NZ82"/>
<gene>
    <name evidence="1" type="ORF">LIER_35993</name>
</gene>
<organism evidence="1 2">
    <name type="scientific">Lithospermum erythrorhizon</name>
    <name type="common">Purple gromwell</name>
    <name type="synonym">Lithospermum officinale var. erythrorhizon</name>
    <dbReference type="NCBI Taxonomy" id="34254"/>
    <lineage>
        <taxon>Eukaryota</taxon>
        <taxon>Viridiplantae</taxon>
        <taxon>Streptophyta</taxon>
        <taxon>Embryophyta</taxon>
        <taxon>Tracheophyta</taxon>
        <taxon>Spermatophyta</taxon>
        <taxon>Magnoliopsida</taxon>
        <taxon>eudicotyledons</taxon>
        <taxon>Gunneridae</taxon>
        <taxon>Pentapetalae</taxon>
        <taxon>asterids</taxon>
        <taxon>lamiids</taxon>
        <taxon>Boraginales</taxon>
        <taxon>Boraginaceae</taxon>
        <taxon>Boraginoideae</taxon>
        <taxon>Lithospermeae</taxon>
        <taxon>Lithospermum</taxon>
    </lineage>
</organism>
<reference evidence="1 2" key="1">
    <citation type="submission" date="2024-01" db="EMBL/GenBank/DDBJ databases">
        <title>The complete chloroplast genome sequence of Lithospermum erythrorhizon: insights into the phylogenetic relationship among Boraginaceae species and the maternal lineages of purple gromwells.</title>
        <authorList>
            <person name="Okada T."/>
            <person name="Watanabe K."/>
        </authorList>
    </citation>
    <scope>NUCLEOTIDE SEQUENCE [LARGE SCALE GENOMIC DNA]</scope>
</reference>
<accession>A0AAV3NZ82</accession>
<proteinExistence type="predicted"/>
<evidence type="ECO:0000313" key="2">
    <source>
        <dbReference type="Proteomes" id="UP001454036"/>
    </source>
</evidence>
<comment type="caution">
    <text evidence="1">The sequence shown here is derived from an EMBL/GenBank/DDBJ whole genome shotgun (WGS) entry which is preliminary data.</text>
</comment>
<protein>
    <submittedName>
        <fullName evidence="1">Uncharacterized protein</fullName>
    </submittedName>
</protein>
<sequence length="117" mass="13466">MNCNGLIWDQLYDPGILVRELDVFVGMENDQMDYHVNESEIEMLKNIEVDYSRKFLGIQIIECISDAYSVFLKEQIIQGSVYLKLSSQLRRTKVLASNEIELLMYLGTQSLHGLSIS</sequence>
<dbReference type="EMBL" id="BAABME010016158">
    <property type="protein sequence ID" value="GAA0144727.1"/>
    <property type="molecule type" value="Genomic_DNA"/>
</dbReference>
<keyword evidence="2" id="KW-1185">Reference proteome</keyword>
<evidence type="ECO:0000313" key="1">
    <source>
        <dbReference type="EMBL" id="GAA0144727.1"/>
    </source>
</evidence>
<dbReference type="Proteomes" id="UP001454036">
    <property type="component" value="Unassembled WGS sequence"/>
</dbReference>
<name>A0AAV3NZ82_LITER</name>